<reference evidence="1" key="5">
    <citation type="journal article" date="2021" name="G3 (Bethesda)">
        <title>Aegilops tauschii genome assembly Aet v5.0 features greater sequence contiguity and improved annotation.</title>
        <authorList>
            <person name="Wang L."/>
            <person name="Zhu T."/>
            <person name="Rodriguez J.C."/>
            <person name="Deal K.R."/>
            <person name="Dubcovsky J."/>
            <person name="McGuire P.E."/>
            <person name="Lux T."/>
            <person name="Spannagl M."/>
            <person name="Mayer K.F.X."/>
            <person name="Baldrich P."/>
            <person name="Meyers B.C."/>
            <person name="Huo N."/>
            <person name="Gu Y.Q."/>
            <person name="Zhou H."/>
            <person name="Devos K.M."/>
            <person name="Bennetzen J.L."/>
            <person name="Unver T."/>
            <person name="Budak H."/>
            <person name="Gulick P.J."/>
            <person name="Galiba G."/>
            <person name="Kalapos B."/>
            <person name="Nelson D.R."/>
            <person name="Li P."/>
            <person name="You F.M."/>
            <person name="Luo M.C."/>
            <person name="Dvorak J."/>
        </authorList>
    </citation>
    <scope>NUCLEOTIDE SEQUENCE [LARGE SCALE GENOMIC DNA]</scope>
    <source>
        <strain evidence="1">cv. AL8/78</strain>
    </source>
</reference>
<keyword evidence="2" id="KW-1185">Reference proteome</keyword>
<evidence type="ECO:0000313" key="2">
    <source>
        <dbReference type="Proteomes" id="UP000015105"/>
    </source>
</evidence>
<reference evidence="1" key="3">
    <citation type="journal article" date="2017" name="Nature">
        <title>Genome sequence of the progenitor of the wheat D genome Aegilops tauschii.</title>
        <authorList>
            <person name="Luo M.C."/>
            <person name="Gu Y.Q."/>
            <person name="Puiu D."/>
            <person name="Wang H."/>
            <person name="Twardziok S.O."/>
            <person name="Deal K.R."/>
            <person name="Huo N."/>
            <person name="Zhu T."/>
            <person name="Wang L."/>
            <person name="Wang Y."/>
            <person name="McGuire P.E."/>
            <person name="Liu S."/>
            <person name="Long H."/>
            <person name="Ramasamy R.K."/>
            <person name="Rodriguez J.C."/>
            <person name="Van S.L."/>
            <person name="Yuan L."/>
            <person name="Wang Z."/>
            <person name="Xia Z."/>
            <person name="Xiao L."/>
            <person name="Anderson O.D."/>
            <person name="Ouyang S."/>
            <person name="Liang Y."/>
            <person name="Zimin A.V."/>
            <person name="Pertea G."/>
            <person name="Qi P."/>
            <person name="Bennetzen J.L."/>
            <person name="Dai X."/>
            <person name="Dawson M.W."/>
            <person name="Muller H.G."/>
            <person name="Kugler K."/>
            <person name="Rivarola-Duarte L."/>
            <person name="Spannagl M."/>
            <person name="Mayer K.F.X."/>
            <person name="Lu F.H."/>
            <person name="Bevan M.W."/>
            <person name="Leroy P."/>
            <person name="Li P."/>
            <person name="You F.M."/>
            <person name="Sun Q."/>
            <person name="Liu Z."/>
            <person name="Lyons E."/>
            <person name="Wicker T."/>
            <person name="Salzberg S.L."/>
            <person name="Devos K.M."/>
            <person name="Dvorak J."/>
        </authorList>
    </citation>
    <scope>NUCLEOTIDE SEQUENCE [LARGE SCALE GENOMIC DNA]</scope>
    <source>
        <strain evidence="1">cv. AL8/78</strain>
    </source>
</reference>
<dbReference type="AlphaFoldDB" id="A0A453N3D1"/>
<dbReference type="Proteomes" id="UP000015105">
    <property type="component" value="Chromosome 6D"/>
</dbReference>
<reference evidence="2" key="1">
    <citation type="journal article" date="2014" name="Science">
        <title>Ancient hybridizations among the ancestral genomes of bread wheat.</title>
        <authorList>
            <consortium name="International Wheat Genome Sequencing Consortium,"/>
            <person name="Marcussen T."/>
            <person name="Sandve S.R."/>
            <person name="Heier L."/>
            <person name="Spannagl M."/>
            <person name="Pfeifer M."/>
            <person name="Jakobsen K.S."/>
            <person name="Wulff B.B."/>
            <person name="Steuernagel B."/>
            <person name="Mayer K.F."/>
            <person name="Olsen O.A."/>
        </authorList>
    </citation>
    <scope>NUCLEOTIDE SEQUENCE [LARGE SCALE GENOMIC DNA]</scope>
    <source>
        <strain evidence="2">cv. AL8/78</strain>
    </source>
</reference>
<proteinExistence type="predicted"/>
<reference evidence="1" key="4">
    <citation type="submission" date="2019-03" db="UniProtKB">
        <authorList>
            <consortium name="EnsemblPlants"/>
        </authorList>
    </citation>
    <scope>IDENTIFICATION</scope>
</reference>
<organism evidence="1 2">
    <name type="scientific">Aegilops tauschii subsp. strangulata</name>
    <name type="common">Goatgrass</name>
    <dbReference type="NCBI Taxonomy" id="200361"/>
    <lineage>
        <taxon>Eukaryota</taxon>
        <taxon>Viridiplantae</taxon>
        <taxon>Streptophyta</taxon>
        <taxon>Embryophyta</taxon>
        <taxon>Tracheophyta</taxon>
        <taxon>Spermatophyta</taxon>
        <taxon>Magnoliopsida</taxon>
        <taxon>Liliopsida</taxon>
        <taxon>Poales</taxon>
        <taxon>Poaceae</taxon>
        <taxon>BOP clade</taxon>
        <taxon>Pooideae</taxon>
        <taxon>Triticodae</taxon>
        <taxon>Triticeae</taxon>
        <taxon>Triticinae</taxon>
        <taxon>Aegilops</taxon>
    </lineage>
</organism>
<evidence type="ECO:0000313" key="1">
    <source>
        <dbReference type="EnsemblPlants" id="AET6Gv20208600.7"/>
    </source>
</evidence>
<sequence>MPILSDEIGLCISLKKLQQQIYVKHRIPQQKMMFHGSHPLNPKTIKLSASGRRFFIFTVTLTSCTSPSQAHIKQVYVPTLVNNYYTPVVSHCSLTAWLFKFACITYIVFFSSLRTTSNLASYFCSR</sequence>
<protein>
    <submittedName>
        <fullName evidence="1">Uncharacterized protein</fullName>
    </submittedName>
</protein>
<dbReference type="EnsemblPlants" id="AET6Gv20208600.7">
    <property type="protein sequence ID" value="AET6Gv20208600.7"/>
    <property type="gene ID" value="AET6Gv20208600"/>
</dbReference>
<dbReference type="EnsemblPlants" id="AET6Gv20208600.8">
    <property type="protein sequence ID" value="AET6Gv20208600.8"/>
    <property type="gene ID" value="AET6Gv20208600"/>
</dbReference>
<dbReference type="Gramene" id="AET6Gv20208600.8">
    <property type="protein sequence ID" value="AET6Gv20208600.8"/>
    <property type="gene ID" value="AET6Gv20208600"/>
</dbReference>
<dbReference type="EnsemblPlants" id="AET6Gv20208600.2">
    <property type="protein sequence ID" value="AET6Gv20208600.2"/>
    <property type="gene ID" value="AET6Gv20208600"/>
</dbReference>
<reference evidence="2" key="2">
    <citation type="journal article" date="2017" name="Nat. Plants">
        <title>The Aegilops tauschii genome reveals multiple impacts of transposons.</title>
        <authorList>
            <person name="Zhao G."/>
            <person name="Zou C."/>
            <person name="Li K."/>
            <person name="Wang K."/>
            <person name="Li T."/>
            <person name="Gao L."/>
            <person name="Zhang X."/>
            <person name="Wang H."/>
            <person name="Yang Z."/>
            <person name="Liu X."/>
            <person name="Jiang W."/>
            <person name="Mao L."/>
            <person name="Kong X."/>
            <person name="Jiao Y."/>
            <person name="Jia J."/>
        </authorList>
    </citation>
    <scope>NUCLEOTIDE SEQUENCE [LARGE SCALE GENOMIC DNA]</scope>
    <source>
        <strain evidence="2">cv. AL8/78</strain>
    </source>
</reference>
<accession>A0A453N3D1</accession>
<name>A0A453N3D1_AEGTS</name>
<dbReference type="Gramene" id="AET6Gv20208600.7">
    <property type="protein sequence ID" value="AET6Gv20208600.7"/>
    <property type="gene ID" value="AET6Gv20208600"/>
</dbReference>
<dbReference type="Gramene" id="AET6Gv20208600.2">
    <property type="protein sequence ID" value="AET6Gv20208600.2"/>
    <property type="gene ID" value="AET6Gv20208600"/>
</dbReference>